<sequence length="472" mass="50339">MEPPEATLAARGITDERDRLLSADQALAELQESCGGVIPGPLAVPELLELVRQAREMGLKIAREFSAFEGTGVISGFARILPNDEDEGGGCELLVENWQRSAGDIGATHELAEKLDTVDRASAEITARLDRDQKLQLLTAVVPDADEFHDVVKAGPGKVWTEYVSLRGVTHQQPLHWRLLDGAECTIPGSQRSWRARLLPIGPRKDDPRGFELLFVADEPLVTDADNPDGDANSPYTRLIGGALTPVLRQPIARIIANAETIQSKLAGPLRSEYSEYAGNIAMAGQHLSGMLDDLADLEVVESPGFSTTAERVNLADVARRAGGILGVRAQARSISLSLPEQGEGPIAKAEFRRVLQILINLIGNAIAYSPEGSAVTVETHANDEDGSTSVVVVDQGPGISPEQKAKIFEKFERLGRDSDGGKDTGSGLGLYISRRLAVAMGGDLHVDASAVESVASGAVFTLVLPGLDEQN</sequence>
<organism evidence="7 8">
    <name type="scientific">Erythrobacter ani</name>
    <dbReference type="NCBI Taxonomy" id="2827235"/>
    <lineage>
        <taxon>Bacteria</taxon>
        <taxon>Pseudomonadati</taxon>
        <taxon>Pseudomonadota</taxon>
        <taxon>Alphaproteobacteria</taxon>
        <taxon>Sphingomonadales</taxon>
        <taxon>Erythrobacteraceae</taxon>
        <taxon>Erythrobacter/Porphyrobacter group</taxon>
        <taxon>Erythrobacter</taxon>
    </lineage>
</organism>
<keyword evidence="4 7" id="KW-0418">Kinase</keyword>
<evidence type="ECO:0000313" key="8">
    <source>
        <dbReference type="Proteomes" id="UP000699975"/>
    </source>
</evidence>
<protein>
    <recommendedName>
        <fullName evidence="2">histidine kinase</fullName>
        <ecNumber evidence="2">2.7.13.3</ecNumber>
    </recommendedName>
</protein>
<comment type="catalytic activity">
    <reaction evidence="1">
        <text>ATP + protein L-histidine = ADP + protein N-phospho-L-histidine.</text>
        <dbReference type="EC" id="2.7.13.3"/>
    </reaction>
</comment>
<dbReference type="SMART" id="SM00387">
    <property type="entry name" value="HATPase_c"/>
    <property type="match status" value="1"/>
</dbReference>
<evidence type="ECO:0000256" key="4">
    <source>
        <dbReference type="ARBA" id="ARBA00022777"/>
    </source>
</evidence>
<evidence type="ECO:0000256" key="5">
    <source>
        <dbReference type="ARBA" id="ARBA00023012"/>
    </source>
</evidence>
<evidence type="ECO:0000256" key="3">
    <source>
        <dbReference type="ARBA" id="ARBA00022679"/>
    </source>
</evidence>
<proteinExistence type="predicted"/>
<dbReference type="PANTHER" id="PTHR43711:SF1">
    <property type="entry name" value="HISTIDINE KINASE 1"/>
    <property type="match status" value="1"/>
</dbReference>
<name>A0ABS6SPN1_9SPHN</name>
<gene>
    <name evidence="7" type="ORF">KCG45_12455</name>
</gene>
<dbReference type="InterPro" id="IPR003661">
    <property type="entry name" value="HisK_dim/P_dom"/>
</dbReference>
<dbReference type="InterPro" id="IPR005467">
    <property type="entry name" value="His_kinase_dom"/>
</dbReference>
<feature type="domain" description="Histidine kinase" evidence="6">
    <location>
        <begin position="243"/>
        <end position="469"/>
    </location>
</feature>
<dbReference type="InterPro" id="IPR050736">
    <property type="entry name" value="Sensor_HK_Regulatory"/>
</dbReference>
<comment type="caution">
    <text evidence="7">The sequence shown here is derived from an EMBL/GenBank/DDBJ whole genome shotgun (WGS) entry which is preliminary data.</text>
</comment>
<dbReference type="CDD" id="cd00082">
    <property type="entry name" value="HisKA"/>
    <property type="match status" value="1"/>
</dbReference>
<accession>A0ABS6SPN1</accession>
<keyword evidence="8" id="KW-1185">Reference proteome</keyword>
<dbReference type="EMBL" id="JAGSPB010000002">
    <property type="protein sequence ID" value="MBV7266996.1"/>
    <property type="molecule type" value="Genomic_DNA"/>
</dbReference>
<reference evidence="7 8" key="1">
    <citation type="submission" date="2021-04" db="EMBL/GenBank/DDBJ databases">
        <authorList>
            <person name="Pira H."/>
            <person name="Risdian C."/>
            <person name="Wink J."/>
        </authorList>
    </citation>
    <scope>NUCLEOTIDE SEQUENCE [LARGE SCALE GENOMIC DNA]</scope>
    <source>
        <strain evidence="7 8">WH131</strain>
    </source>
</reference>
<keyword evidence="3" id="KW-0808">Transferase</keyword>
<dbReference type="PANTHER" id="PTHR43711">
    <property type="entry name" value="TWO-COMPONENT HISTIDINE KINASE"/>
    <property type="match status" value="1"/>
</dbReference>
<evidence type="ECO:0000256" key="1">
    <source>
        <dbReference type="ARBA" id="ARBA00000085"/>
    </source>
</evidence>
<dbReference type="EC" id="2.7.13.3" evidence="2"/>
<evidence type="ECO:0000313" key="7">
    <source>
        <dbReference type="EMBL" id="MBV7266996.1"/>
    </source>
</evidence>
<dbReference type="InterPro" id="IPR003594">
    <property type="entry name" value="HATPase_dom"/>
</dbReference>
<dbReference type="PROSITE" id="PS50109">
    <property type="entry name" value="HIS_KIN"/>
    <property type="match status" value="1"/>
</dbReference>
<evidence type="ECO:0000256" key="2">
    <source>
        <dbReference type="ARBA" id="ARBA00012438"/>
    </source>
</evidence>
<dbReference type="Proteomes" id="UP000699975">
    <property type="component" value="Unassembled WGS sequence"/>
</dbReference>
<evidence type="ECO:0000259" key="6">
    <source>
        <dbReference type="PROSITE" id="PS50109"/>
    </source>
</evidence>
<dbReference type="GO" id="GO:0016301">
    <property type="term" value="F:kinase activity"/>
    <property type="evidence" value="ECO:0007669"/>
    <property type="project" value="UniProtKB-KW"/>
</dbReference>
<keyword evidence="5" id="KW-0902">Two-component regulatory system</keyword>
<dbReference type="Pfam" id="PF02518">
    <property type="entry name" value="HATPase_c"/>
    <property type="match status" value="1"/>
</dbReference>
<dbReference type="RefSeq" id="WP_218317518.1">
    <property type="nucleotide sequence ID" value="NZ_JAGSPB010000002.1"/>
</dbReference>